<dbReference type="InterPro" id="IPR032384">
    <property type="entry name" value="Kif23_Arf-bd"/>
</dbReference>
<dbReference type="Pfam" id="PF00225">
    <property type="entry name" value="Kinesin"/>
    <property type="match status" value="1"/>
</dbReference>
<evidence type="ECO:0000256" key="4">
    <source>
        <dbReference type="ARBA" id="ARBA00022741"/>
    </source>
</evidence>
<feature type="binding site" evidence="9">
    <location>
        <begin position="111"/>
        <end position="118"/>
    </location>
    <ligand>
        <name>ATP</name>
        <dbReference type="ChEBI" id="CHEBI:30616"/>
    </ligand>
</feature>
<feature type="domain" description="Kinesin motor" evidence="12">
    <location>
        <begin position="22"/>
        <end position="443"/>
    </location>
</feature>
<accession>A0A7M7JBJ9</accession>
<dbReference type="RefSeq" id="XP_022649523.1">
    <property type="nucleotide sequence ID" value="XM_022793788.1"/>
</dbReference>
<dbReference type="GeneID" id="111245427"/>
<dbReference type="GO" id="GO:0005524">
    <property type="term" value="F:ATP binding"/>
    <property type="evidence" value="ECO:0007669"/>
    <property type="project" value="UniProtKB-UniRule"/>
</dbReference>
<keyword evidence="4 9" id="KW-0547">Nucleotide-binding</keyword>
<evidence type="ECO:0000256" key="3">
    <source>
        <dbReference type="ARBA" id="ARBA00022553"/>
    </source>
</evidence>
<dbReference type="PROSITE" id="PS50067">
    <property type="entry name" value="KINESIN_MOTOR_2"/>
    <property type="match status" value="1"/>
</dbReference>
<evidence type="ECO:0000256" key="7">
    <source>
        <dbReference type="ARBA" id="ARBA00023175"/>
    </source>
</evidence>
<dbReference type="InterPro" id="IPR036961">
    <property type="entry name" value="Kinesin_motor_dom_sf"/>
</dbReference>
<evidence type="ECO:0000256" key="10">
    <source>
        <dbReference type="SAM" id="Coils"/>
    </source>
</evidence>
<evidence type="ECO:0000256" key="2">
    <source>
        <dbReference type="ARBA" id="ARBA00022490"/>
    </source>
</evidence>
<evidence type="ECO:0000256" key="1">
    <source>
        <dbReference type="ARBA" id="ARBA00004186"/>
    </source>
</evidence>
<organism evidence="13 14">
    <name type="scientific">Varroa destructor</name>
    <name type="common">Honeybee mite</name>
    <dbReference type="NCBI Taxonomy" id="109461"/>
    <lineage>
        <taxon>Eukaryota</taxon>
        <taxon>Metazoa</taxon>
        <taxon>Ecdysozoa</taxon>
        <taxon>Arthropoda</taxon>
        <taxon>Chelicerata</taxon>
        <taxon>Arachnida</taxon>
        <taxon>Acari</taxon>
        <taxon>Parasitiformes</taxon>
        <taxon>Mesostigmata</taxon>
        <taxon>Gamasina</taxon>
        <taxon>Dermanyssoidea</taxon>
        <taxon>Varroidae</taxon>
        <taxon>Varroa</taxon>
    </lineage>
</organism>
<dbReference type="GO" id="GO:0005876">
    <property type="term" value="C:spindle microtubule"/>
    <property type="evidence" value="ECO:0007669"/>
    <property type="project" value="TreeGrafter"/>
</dbReference>
<keyword evidence="3" id="KW-0597">Phosphoprotein</keyword>
<dbReference type="Proteomes" id="UP000594260">
    <property type="component" value="Unplaced"/>
</dbReference>
<evidence type="ECO:0000256" key="8">
    <source>
        <dbReference type="ARBA" id="ARBA00023212"/>
    </source>
</evidence>
<keyword evidence="14" id="KW-1185">Reference proteome</keyword>
<evidence type="ECO:0000313" key="13">
    <source>
        <dbReference type="EnsemblMetazoa" id="XP_022649523"/>
    </source>
</evidence>
<dbReference type="InterPro" id="IPR027417">
    <property type="entry name" value="P-loop_NTPase"/>
</dbReference>
<dbReference type="EnsemblMetazoa" id="XM_022793788">
    <property type="protein sequence ID" value="XP_022649523"/>
    <property type="gene ID" value="LOC111245427"/>
</dbReference>
<evidence type="ECO:0000259" key="12">
    <source>
        <dbReference type="PROSITE" id="PS50067"/>
    </source>
</evidence>
<comment type="similarity">
    <text evidence="9">Belongs to the TRAFAC class myosin-kinesin ATPase superfamily. Kinesin family.</text>
</comment>
<feature type="region of interest" description="Disordered" evidence="11">
    <location>
        <begin position="187"/>
        <end position="207"/>
    </location>
</feature>
<dbReference type="InterPro" id="IPR001752">
    <property type="entry name" value="Kinesin_motor_dom"/>
</dbReference>
<keyword evidence="8" id="KW-0206">Cytoskeleton</keyword>
<protein>
    <recommendedName>
        <fullName evidence="12">Kinesin motor domain-containing protein</fullName>
    </recommendedName>
</protein>
<dbReference type="PANTHER" id="PTHR47970:SF29">
    <property type="entry name" value="KINESIN FAMILY MEMBER 20B"/>
    <property type="match status" value="1"/>
</dbReference>
<feature type="compositionally biased region" description="Polar residues" evidence="11">
    <location>
        <begin position="699"/>
        <end position="709"/>
    </location>
</feature>
<dbReference type="InterPro" id="IPR047149">
    <property type="entry name" value="KIF11-like"/>
</dbReference>
<dbReference type="GO" id="GO:0007018">
    <property type="term" value="P:microtubule-based movement"/>
    <property type="evidence" value="ECO:0007669"/>
    <property type="project" value="InterPro"/>
</dbReference>
<keyword evidence="7 9" id="KW-0505">Motor protein</keyword>
<reference evidence="13" key="1">
    <citation type="submission" date="2021-01" db="UniProtKB">
        <authorList>
            <consortium name="EnsemblMetazoa"/>
        </authorList>
    </citation>
    <scope>IDENTIFICATION</scope>
</reference>
<dbReference type="SUPFAM" id="SSF52540">
    <property type="entry name" value="P-loop containing nucleoside triphosphate hydrolases"/>
    <property type="match status" value="1"/>
</dbReference>
<dbReference type="GO" id="GO:0072686">
    <property type="term" value="C:mitotic spindle"/>
    <property type="evidence" value="ECO:0007669"/>
    <property type="project" value="TreeGrafter"/>
</dbReference>
<dbReference type="PANTHER" id="PTHR47970">
    <property type="entry name" value="KINESIN-LIKE PROTEIN KIF11"/>
    <property type="match status" value="1"/>
</dbReference>
<feature type="compositionally biased region" description="Low complexity" evidence="11">
    <location>
        <begin position="661"/>
        <end position="672"/>
    </location>
</feature>
<evidence type="ECO:0000313" key="14">
    <source>
        <dbReference type="Proteomes" id="UP000594260"/>
    </source>
</evidence>
<dbReference type="KEGG" id="vde:111245427"/>
<evidence type="ECO:0000256" key="5">
    <source>
        <dbReference type="ARBA" id="ARBA00022840"/>
    </source>
</evidence>
<feature type="region of interest" description="Disordered" evidence="11">
    <location>
        <begin position="660"/>
        <end position="712"/>
    </location>
</feature>
<name>A0A7M7JBJ9_VARDE</name>
<evidence type="ECO:0000256" key="9">
    <source>
        <dbReference type="PROSITE-ProRule" id="PRU00283"/>
    </source>
</evidence>
<comment type="subcellular location">
    <subcellularLocation>
        <location evidence="1">Cytoplasm</location>
        <location evidence="1">Cytoskeleton</location>
        <location evidence="1">Spindle</location>
    </subcellularLocation>
</comment>
<sequence>MSGGSGDSAVTPDTSGDNEMDRVEVYLRLKPLLSSELGIVEIESLQAIIVDPQKAAQLTGQRLLASKKPARYTFEHVFPGHSGQADVFDRVAKSSVHDVLSGKPALIFMYGITGSGKTYTMSGTPQSVGLLPRSLDVLFNSLPPNLKAMKFLFKPDGLNSYDIRGEADAMVDRQNAMLANRAATQSIERTPAKKKQRNEHKEWLQRERDSTRVSGDIPEYCKVAVFVQFVEIYNDCVYDLLEEEPASVQGRARGPSVRILRGEETKYVFGAAEVEVESADEAMEVWMRGQRRKRVASTLMNAESSRSHSVFIVKVVQAPVDECSGGVVQKKEYITVTQLNLVDLAGCEQQKKTGASGDRLKEANNINQSLTVLRKCLDYLRENQINPNANKNIPYRECKLTYLFKSFFEGRGRVKMVVCVNPHAEDCTQTLEVLKFSETAQEIELQRVQPLRVQQYVEPTPISSLDDLRVPVYFESTDIPSYLMSEVDNEAAMISIMKLVEEGAKEWEGIRTICYETAKAVKDTVREWDDERRSLKVKLSSSDKECKQKSKTIQDLLAEFNQERREKETMKEKLIEAESKKEYAEKRIRHLEEAHRKAKDEQVRIKKDIEKKCSKEKDLLITKYDRILNEQKIEAMKKGAAQAKQNLVKDLLQKNEYEHLTSSAPESASARSRTPKRPQPFKQRTQTFHTLETHKRSSGQKSAASTSEPDLSDMEMVTAKLKCYGPTTRSRSKSSDARWLEHMDGVTSIQKDLLMQPYMSKKKSVTKLETKDLESANKYALVTIEGPDFQVVKGEVLTSPAGGSSVVFTDVETLRSKKVNGGAGNKRKDAENERYVGPMDTKKRCGLAIEGHPYLRNVVHRNNHEKFV</sequence>
<dbReference type="AlphaFoldDB" id="A0A7M7JBJ9"/>
<dbReference type="Pfam" id="PF16540">
    <property type="entry name" value="MKLP1_Arf_bdg"/>
    <property type="match status" value="1"/>
</dbReference>
<dbReference type="GO" id="GO:0008017">
    <property type="term" value="F:microtubule binding"/>
    <property type="evidence" value="ECO:0007669"/>
    <property type="project" value="InterPro"/>
</dbReference>
<dbReference type="FunCoup" id="A0A7M7JBJ9">
    <property type="interactions" value="472"/>
</dbReference>
<proteinExistence type="inferred from homology"/>
<dbReference type="GO" id="GO:0051231">
    <property type="term" value="P:spindle elongation"/>
    <property type="evidence" value="ECO:0007669"/>
    <property type="project" value="TreeGrafter"/>
</dbReference>
<keyword evidence="2" id="KW-0963">Cytoplasm</keyword>
<dbReference type="Gene3D" id="3.40.850.10">
    <property type="entry name" value="Kinesin motor domain"/>
    <property type="match status" value="1"/>
</dbReference>
<keyword evidence="5 9" id="KW-0067">ATP-binding</keyword>
<keyword evidence="6 10" id="KW-0175">Coiled coil</keyword>
<dbReference type="Gene3D" id="2.60.40.4330">
    <property type="entry name" value="Kinesin-like protein Kif23, Arf6-interacting domain"/>
    <property type="match status" value="1"/>
</dbReference>
<dbReference type="InParanoid" id="A0A7M7JBJ9"/>
<evidence type="ECO:0000256" key="6">
    <source>
        <dbReference type="ARBA" id="ARBA00023054"/>
    </source>
</evidence>
<dbReference type="GO" id="GO:0008574">
    <property type="term" value="F:plus-end-directed microtubule motor activity"/>
    <property type="evidence" value="ECO:0007669"/>
    <property type="project" value="TreeGrafter"/>
</dbReference>
<dbReference type="GO" id="GO:0090307">
    <property type="term" value="P:mitotic spindle assembly"/>
    <property type="evidence" value="ECO:0007669"/>
    <property type="project" value="TreeGrafter"/>
</dbReference>
<dbReference type="PRINTS" id="PR00380">
    <property type="entry name" value="KINESINHEAVY"/>
</dbReference>
<dbReference type="SMART" id="SM00129">
    <property type="entry name" value="KISc"/>
    <property type="match status" value="1"/>
</dbReference>
<dbReference type="InterPro" id="IPR038105">
    <property type="entry name" value="Kif23_Arf-bd_sf"/>
</dbReference>
<dbReference type="OrthoDB" id="2403182at2759"/>
<dbReference type="GO" id="GO:0005634">
    <property type="term" value="C:nucleus"/>
    <property type="evidence" value="ECO:0007669"/>
    <property type="project" value="TreeGrafter"/>
</dbReference>
<evidence type="ECO:0000256" key="11">
    <source>
        <dbReference type="SAM" id="MobiDB-lite"/>
    </source>
</evidence>
<feature type="coiled-coil region" evidence="10">
    <location>
        <begin position="546"/>
        <end position="608"/>
    </location>
</feature>